<feature type="transmembrane region" description="Helical" evidence="1">
    <location>
        <begin position="20"/>
        <end position="36"/>
    </location>
</feature>
<evidence type="ECO:0000313" key="2">
    <source>
        <dbReference type="EMBL" id="EFA82944.1"/>
    </source>
</evidence>
<comment type="caution">
    <text evidence="2">The sequence shown here is derived from an EMBL/GenBank/DDBJ whole genome shotgun (WGS) entry which is preliminary data.</text>
</comment>
<evidence type="ECO:0000256" key="1">
    <source>
        <dbReference type="SAM" id="Phobius"/>
    </source>
</evidence>
<reference evidence="2 3" key="1">
    <citation type="journal article" date="2011" name="Genome Res.">
        <title>Phylogeny-wide analysis of social amoeba genomes highlights ancient origins for complex intercellular communication.</title>
        <authorList>
            <person name="Heidel A.J."/>
            <person name="Lawal H.M."/>
            <person name="Felder M."/>
            <person name="Schilde C."/>
            <person name="Helps N.R."/>
            <person name="Tunggal B."/>
            <person name="Rivero F."/>
            <person name="John U."/>
            <person name="Schleicher M."/>
            <person name="Eichinger L."/>
            <person name="Platzer M."/>
            <person name="Noegel A.A."/>
            <person name="Schaap P."/>
            <person name="Gloeckner G."/>
        </authorList>
    </citation>
    <scope>NUCLEOTIDE SEQUENCE [LARGE SCALE GENOMIC DNA]</scope>
    <source>
        <strain evidence="3">ATCC 26659 / Pp 5 / PN500</strain>
    </source>
</reference>
<name>D3B6H4_HETP5</name>
<evidence type="ECO:0000313" key="3">
    <source>
        <dbReference type="Proteomes" id="UP000001396"/>
    </source>
</evidence>
<feature type="transmembrane region" description="Helical" evidence="1">
    <location>
        <begin position="215"/>
        <end position="236"/>
    </location>
</feature>
<keyword evidence="3" id="KW-1185">Reference proteome</keyword>
<keyword evidence="1" id="KW-0812">Transmembrane</keyword>
<protein>
    <submittedName>
        <fullName evidence="2">Uncharacterized protein</fullName>
    </submittedName>
</protein>
<feature type="transmembrane region" description="Helical" evidence="1">
    <location>
        <begin position="242"/>
        <end position="263"/>
    </location>
</feature>
<proteinExistence type="predicted"/>
<dbReference type="AlphaFoldDB" id="D3B6H4"/>
<accession>D3B6H4</accession>
<gene>
    <name evidence="2" type="ORF">PPL_03722</name>
</gene>
<feature type="transmembrane region" description="Helical" evidence="1">
    <location>
        <begin position="275"/>
        <end position="308"/>
    </location>
</feature>
<dbReference type="Proteomes" id="UP000001396">
    <property type="component" value="Unassembled WGS sequence"/>
</dbReference>
<sequence length="357" mass="39585">MSSEKFIQLPLGEFSKLSSAFLATTLPVAIEALLYYQKLQTTKEKANDSDSFNRELIKFKDSSHSELTLDEEIEKQRGNPKFVLQKRPDGKSPVQLSADFSEFHKDCISESRCCWIGDKDVQCCNHVNSRNHVKSRHISLCETHMQIMEKQMNIKKRLSEEEEKELHHKVYNVMWPYFTKRINEIESHKVKGERESAELQLLYKMKSVIYTYRTLLNPGFGGFLEAIIEIFSSSLLEPTKDIVTKFGFAVACALGIFSIALIAVDTGNELLFGAIMFPVGLVATIYGVSVGVVTAAAAGATGAAFVIAATPPGWILAGAALVGSGAFLIGAGIYRKLKGVPSPPRENWSRITRILLG</sequence>
<organism evidence="2 3">
    <name type="scientific">Heterostelium pallidum (strain ATCC 26659 / Pp 5 / PN500)</name>
    <name type="common">Cellular slime mold</name>
    <name type="synonym">Polysphondylium pallidum</name>
    <dbReference type="NCBI Taxonomy" id="670386"/>
    <lineage>
        <taxon>Eukaryota</taxon>
        <taxon>Amoebozoa</taxon>
        <taxon>Evosea</taxon>
        <taxon>Eumycetozoa</taxon>
        <taxon>Dictyostelia</taxon>
        <taxon>Acytosteliales</taxon>
        <taxon>Acytosteliaceae</taxon>
        <taxon>Heterostelium</taxon>
    </lineage>
</organism>
<dbReference type="GeneID" id="31359209"/>
<keyword evidence="1" id="KW-0472">Membrane</keyword>
<dbReference type="RefSeq" id="XP_020435061.1">
    <property type="nucleotide sequence ID" value="XM_020574647.1"/>
</dbReference>
<dbReference type="EMBL" id="ADBJ01000017">
    <property type="protein sequence ID" value="EFA82944.1"/>
    <property type="molecule type" value="Genomic_DNA"/>
</dbReference>
<feature type="transmembrane region" description="Helical" evidence="1">
    <location>
        <begin position="314"/>
        <end position="334"/>
    </location>
</feature>
<keyword evidence="1" id="KW-1133">Transmembrane helix</keyword>
<dbReference type="InParanoid" id="D3B6H4"/>